<dbReference type="AlphaFoldDB" id="A0A1M3T6I6"/>
<dbReference type="Proteomes" id="UP000184063">
    <property type="component" value="Unassembled WGS sequence"/>
</dbReference>
<evidence type="ECO:0000313" key="3">
    <source>
        <dbReference type="EMBL" id="OJZ82355.1"/>
    </source>
</evidence>
<feature type="region of interest" description="Disordered" evidence="1">
    <location>
        <begin position="1"/>
        <end position="20"/>
    </location>
</feature>
<protein>
    <submittedName>
        <fullName evidence="3">Uncharacterized protein</fullName>
    </submittedName>
</protein>
<evidence type="ECO:0000256" key="1">
    <source>
        <dbReference type="SAM" id="MobiDB-lite"/>
    </source>
</evidence>
<organism evidence="3 4">
    <name type="scientific">Aspergillus luchuensis (strain CBS 106.47)</name>
    <dbReference type="NCBI Taxonomy" id="1137211"/>
    <lineage>
        <taxon>Eukaryota</taxon>
        <taxon>Fungi</taxon>
        <taxon>Dikarya</taxon>
        <taxon>Ascomycota</taxon>
        <taxon>Pezizomycotina</taxon>
        <taxon>Eurotiomycetes</taxon>
        <taxon>Eurotiomycetidae</taxon>
        <taxon>Eurotiales</taxon>
        <taxon>Aspergillaceae</taxon>
        <taxon>Aspergillus</taxon>
        <taxon>Aspergillus subgen. Circumdati</taxon>
    </lineage>
</organism>
<sequence>MNGDCLGSPPLHEPWQPSPSPRLPPTTPFHFHTPTPTTTTTTFSRLSAYFLVPFRFVRIPIIIGHFFLSTFTHLLLLLLLLPPPSLSLSSFLILLLLSLPFRPSTRSPPRPPLPNPRTYRLHSPPVISISPESIVPAVVLYLAATNACFSDVNPSDLSKINCHWG</sequence>
<proteinExistence type="predicted"/>
<keyword evidence="2" id="KW-1133">Transmembrane helix</keyword>
<accession>A0A1M3T6I6</accession>
<feature type="transmembrane region" description="Helical" evidence="2">
    <location>
        <begin position="74"/>
        <end position="97"/>
    </location>
</feature>
<keyword evidence="2" id="KW-0472">Membrane</keyword>
<dbReference type="EMBL" id="KV878248">
    <property type="protein sequence ID" value="OJZ82355.1"/>
    <property type="molecule type" value="Genomic_DNA"/>
</dbReference>
<evidence type="ECO:0000256" key="2">
    <source>
        <dbReference type="SAM" id="Phobius"/>
    </source>
</evidence>
<feature type="transmembrane region" description="Helical" evidence="2">
    <location>
        <begin position="48"/>
        <end position="68"/>
    </location>
</feature>
<dbReference type="VEuPathDB" id="FungiDB:ASPFODRAFT_353957"/>
<gene>
    <name evidence="3" type="ORF">ASPFODRAFT_353957</name>
</gene>
<evidence type="ECO:0000313" key="4">
    <source>
        <dbReference type="Proteomes" id="UP000184063"/>
    </source>
</evidence>
<reference evidence="4" key="1">
    <citation type="journal article" date="2017" name="Genome Biol.">
        <title>Comparative genomics reveals high biological diversity and specific adaptations in the industrially and medically important fungal genus Aspergillus.</title>
        <authorList>
            <person name="de Vries R.P."/>
            <person name="Riley R."/>
            <person name="Wiebenga A."/>
            <person name="Aguilar-Osorio G."/>
            <person name="Amillis S."/>
            <person name="Uchima C.A."/>
            <person name="Anderluh G."/>
            <person name="Asadollahi M."/>
            <person name="Askin M."/>
            <person name="Barry K."/>
            <person name="Battaglia E."/>
            <person name="Bayram O."/>
            <person name="Benocci T."/>
            <person name="Braus-Stromeyer S.A."/>
            <person name="Caldana C."/>
            <person name="Canovas D."/>
            <person name="Cerqueira G.C."/>
            <person name="Chen F."/>
            <person name="Chen W."/>
            <person name="Choi C."/>
            <person name="Clum A."/>
            <person name="Dos Santos R.A."/>
            <person name="Damasio A.R."/>
            <person name="Diallinas G."/>
            <person name="Emri T."/>
            <person name="Fekete E."/>
            <person name="Flipphi M."/>
            <person name="Freyberg S."/>
            <person name="Gallo A."/>
            <person name="Gournas C."/>
            <person name="Habgood R."/>
            <person name="Hainaut M."/>
            <person name="Harispe M.L."/>
            <person name="Henrissat B."/>
            <person name="Hilden K.S."/>
            <person name="Hope R."/>
            <person name="Hossain A."/>
            <person name="Karabika E."/>
            <person name="Karaffa L."/>
            <person name="Karanyi Z."/>
            <person name="Krasevec N."/>
            <person name="Kuo A."/>
            <person name="Kusch H."/>
            <person name="LaButti K."/>
            <person name="Lagendijk E.L."/>
            <person name="Lapidus A."/>
            <person name="Levasseur A."/>
            <person name="Lindquist E."/>
            <person name="Lipzen A."/>
            <person name="Logrieco A.F."/>
            <person name="MacCabe A."/>
            <person name="Maekelae M.R."/>
            <person name="Malavazi I."/>
            <person name="Melin P."/>
            <person name="Meyer V."/>
            <person name="Mielnichuk N."/>
            <person name="Miskei M."/>
            <person name="Molnar A.P."/>
            <person name="Mule G."/>
            <person name="Ngan C.Y."/>
            <person name="Orejas M."/>
            <person name="Orosz E."/>
            <person name="Ouedraogo J.P."/>
            <person name="Overkamp K.M."/>
            <person name="Park H.-S."/>
            <person name="Perrone G."/>
            <person name="Piumi F."/>
            <person name="Punt P.J."/>
            <person name="Ram A.F."/>
            <person name="Ramon A."/>
            <person name="Rauscher S."/>
            <person name="Record E."/>
            <person name="Riano-Pachon D.M."/>
            <person name="Robert V."/>
            <person name="Roehrig J."/>
            <person name="Ruller R."/>
            <person name="Salamov A."/>
            <person name="Salih N.S."/>
            <person name="Samson R.A."/>
            <person name="Sandor E."/>
            <person name="Sanguinetti M."/>
            <person name="Schuetze T."/>
            <person name="Sepcic K."/>
            <person name="Shelest E."/>
            <person name="Sherlock G."/>
            <person name="Sophianopoulou V."/>
            <person name="Squina F.M."/>
            <person name="Sun H."/>
            <person name="Susca A."/>
            <person name="Todd R.B."/>
            <person name="Tsang A."/>
            <person name="Unkles S.E."/>
            <person name="van de Wiele N."/>
            <person name="van Rossen-Uffink D."/>
            <person name="Oliveira J.V."/>
            <person name="Vesth T.C."/>
            <person name="Visser J."/>
            <person name="Yu J.-H."/>
            <person name="Zhou M."/>
            <person name="Andersen M.R."/>
            <person name="Archer D.B."/>
            <person name="Baker S.E."/>
            <person name="Benoit I."/>
            <person name="Brakhage A.A."/>
            <person name="Braus G.H."/>
            <person name="Fischer R."/>
            <person name="Frisvad J.C."/>
            <person name="Goldman G.H."/>
            <person name="Houbraken J."/>
            <person name="Oakley B."/>
            <person name="Pocsi I."/>
            <person name="Scazzocchio C."/>
            <person name="Seiboth B."/>
            <person name="vanKuyk P.A."/>
            <person name="Wortman J."/>
            <person name="Dyer P.S."/>
            <person name="Grigoriev I.V."/>
        </authorList>
    </citation>
    <scope>NUCLEOTIDE SEQUENCE [LARGE SCALE GENOMIC DNA]</scope>
    <source>
        <strain evidence="4">CBS 106.47</strain>
    </source>
</reference>
<name>A0A1M3T6I6_ASPLC</name>
<keyword evidence="2" id="KW-0812">Transmembrane</keyword>